<dbReference type="InterPro" id="IPR011044">
    <property type="entry name" value="Quino_amine_DH_bsu"/>
</dbReference>
<comment type="caution">
    <text evidence="7">The sequence shown here is derived from an EMBL/GenBank/DDBJ whole genome shotgun (WGS) entry which is preliminary data.</text>
</comment>
<dbReference type="InterPro" id="IPR009057">
    <property type="entry name" value="Homeodomain-like_sf"/>
</dbReference>
<dbReference type="Pfam" id="PF07495">
    <property type="entry name" value="Y_Y_Y"/>
    <property type="match status" value="1"/>
</dbReference>
<keyword evidence="5" id="KW-0472">Membrane</keyword>
<sequence>MPDLQFKRHYTLLYIYVAVALLTVLGSLPIAAQPLRFNNYALPDASTVLAVEQDGQGIVWLGTERGLYSFDGYQCYPRYRAHTFCESRVHCILRIGQRLYLGADDGLLVYDIRRNAYERVAKSPKDIRALLSVGQRMYIGASSGLFVYDHHGVSRVKGIASAVYSLLADGGTVMVGTLDGLYTLRGRVGRVLLRSGRQPLVNAMIRDSRRNCVWLGTEGALYAFRQGHVVEEKALRGNSVKAFSLKADGTLFIGTDNGLYAYRAENDVTRYGHDARVPSTIANNIVWTLFRDRWDNLWLGTDNGLSLLAENSFFQWVPISDITNSGDGNRLHAFFQDREGYNWAGGTDGILRFRTQGDGYSHVAWYRQGDAAYSLSHNRVRKIYQDADGTLWVATDHGINCYDPATGQFRNFIVADPSGKYTTTWAYDIVMDRQHRLWIASYMGGIFIISKQKLLASGGYCMADHHLSTADGLPSIHVGQLAIGNGNNIWALFYDKGLACVPHGQGKAIPVKTGRTYNFIATDVRGQLWAGYDGGVDIFASPAQAPRTINFHDDGPEGRVSTICPVGDRMWVITGNVCRIIGNKGGNVNYRLPSADVLAANYSTRDGMVCLAGSDGFYRVDAASLTRFSVQEPVSLAALYVNGRLYNPSGCNLSYARSVTLSHRESTVAFCLTDIPFADHPSALYVYRLEGHDKGWTALDSENGHIAYNGLPYGDYRLEVRTLDGNGRPADEVYGFDVHILPPWYLSMWAKAVYALLFVALCCWGWNFWRVRQRLRQEQREKAKILEQVHNKATFYSQLAQRLNHHLRTLMATANTMLATGNAKTTGATKTRHEWDIVRKESGQLATLVYRKLNVDDGQDTSPADPPVSVDTVAYLRLLTEDSKEKAHGRKVNVAFTTNTDALIAEVDIISWHHLFGSLMDYLIDGSHPQATVTVAVNADMVGQQVSYVLTSTDLPLTPEQRITLLQSLTPLSDVRREVELGRGTIDVMSEDTALSFRLTFGIKRDMAKPTVGQAQDSTEKSADERLLNEVFETIEKNISDSDFNVSRLQETVGIGSKQLYRKVKLMTGMTPVELIRSLRMRRAASLLKEGQFSVSEVMYMVGFSDSGYFSKCFQKAFGVTPAKYKP</sequence>
<dbReference type="Proteomes" id="UP000438914">
    <property type="component" value="Unassembled WGS sequence"/>
</dbReference>
<dbReference type="InterPro" id="IPR011110">
    <property type="entry name" value="Reg_prop"/>
</dbReference>
<dbReference type="PANTHER" id="PTHR43547:SF2">
    <property type="entry name" value="HYBRID SIGNAL TRANSDUCTION HISTIDINE KINASE C"/>
    <property type="match status" value="1"/>
</dbReference>
<dbReference type="GO" id="GO:0003700">
    <property type="term" value="F:DNA-binding transcription factor activity"/>
    <property type="evidence" value="ECO:0007669"/>
    <property type="project" value="InterPro"/>
</dbReference>
<dbReference type="Gene3D" id="2.60.40.10">
    <property type="entry name" value="Immunoglobulins"/>
    <property type="match status" value="1"/>
</dbReference>
<dbReference type="SUPFAM" id="SSF50969">
    <property type="entry name" value="YVTN repeat-like/Quinoprotein amine dehydrogenase"/>
    <property type="match status" value="1"/>
</dbReference>
<name>A0A7K0KCZ7_9BACT</name>
<keyword evidence="8" id="KW-1185">Reference proteome</keyword>
<reference evidence="7 8" key="1">
    <citation type="submission" date="2019-08" db="EMBL/GenBank/DDBJ databases">
        <title>In-depth cultivation of the pig gut microbiome towards novel bacterial diversity and tailored functional studies.</title>
        <authorList>
            <person name="Wylensek D."/>
            <person name="Hitch T.C.A."/>
            <person name="Clavel T."/>
        </authorList>
    </citation>
    <scope>NUCLEOTIDE SEQUENCE [LARGE SCALE GENOMIC DNA]</scope>
    <source>
        <strain evidence="7 8">LKV-178-WT-2A</strain>
    </source>
</reference>
<dbReference type="PANTHER" id="PTHR43547">
    <property type="entry name" value="TWO-COMPONENT HISTIDINE KINASE"/>
    <property type="match status" value="1"/>
</dbReference>
<dbReference type="Pfam" id="PF07494">
    <property type="entry name" value="Reg_prop"/>
    <property type="match status" value="1"/>
</dbReference>
<dbReference type="GO" id="GO:0000155">
    <property type="term" value="F:phosphorelay sensor kinase activity"/>
    <property type="evidence" value="ECO:0007669"/>
    <property type="project" value="TreeGrafter"/>
</dbReference>
<dbReference type="Gene3D" id="2.130.10.10">
    <property type="entry name" value="YVTN repeat-like/Quinoprotein amine dehydrogenase"/>
    <property type="match status" value="2"/>
</dbReference>
<dbReference type="InterPro" id="IPR020449">
    <property type="entry name" value="Tscrpt_reg_AraC-type_HTH"/>
</dbReference>
<evidence type="ECO:0000256" key="3">
    <source>
        <dbReference type="ARBA" id="ARBA00023125"/>
    </source>
</evidence>
<dbReference type="EMBL" id="VUNG01000005">
    <property type="protein sequence ID" value="MST83801.1"/>
    <property type="molecule type" value="Genomic_DNA"/>
</dbReference>
<dbReference type="RefSeq" id="WP_154533380.1">
    <property type="nucleotide sequence ID" value="NZ_VUNG01000005.1"/>
</dbReference>
<evidence type="ECO:0000256" key="2">
    <source>
        <dbReference type="ARBA" id="ARBA00023015"/>
    </source>
</evidence>
<dbReference type="AlphaFoldDB" id="A0A7K0KCZ7"/>
<proteinExistence type="predicted"/>
<keyword evidence="4" id="KW-0804">Transcription</keyword>
<keyword evidence="2" id="KW-0805">Transcription regulation</keyword>
<protein>
    <submittedName>
        <fullName evidence="7">Helix-turn-helix domain-containing protein</fullName>
    </submittedName>
</protein>
<keyword evidence="1" id="KW-0597">Phosphoprotein</keyword>
<keyword evidence="3" id="KW-0238">DNA-binding</keyword>
<evidence type="ECO:0000259" key="6">
    <source>
        <dbReference type="PROSITE" id="PS01124"/>
    </source>
</evidence>
<feature type="transmembrane region" description="Helical" evidence="5">
    <location>
        <begin position="12"/>
        <end position="32"/>
    </location>
</feature>
<dbReference type="InterPro" id="IPR013783">
    <property type="entry name" value="Ig-like_fold"/>
</dbReference>
<accession>A0A7K0KCZ7</accession>
<dbReference type="SUPFAM" id="SSF46689">
    <property type="entry name" value="Homeodomain-like"/>
    <property type="match status" value="1"/>
</dbReference>
<dbReference type="PROSITE" id="PS01124">
    <property type="entry name" value="HTH_ARAC_FAMILY_2"/>
    <property type="match status" value="1"/>
</dbReference>
<dbReference type="InterPro" id="IPR018060">
    <property type="entry name" value="HTH_AraC"/>
</dbReference>
<keyword evidence="5" id="KW-1133">Transmembrane helix</keyword>
<evidence type="ECO:0000256" key="5">
    <source>
        <dbReference type="SAM" id="Phobius"/>
    </source>
</evidence>
<dbReference type="InterPro" id="IPR015943">
    <property type="entry name" value="WD40/YVTN_repeat-like_dom_sf"/>
</dbReference>
<organism evidence="7 8">
    <name type="scientific">Hallella mizrahii</name>
    <dbReference type="NCBI Taxonomy" id="2606637"/>
    <lineage>
        <taxon>Bacteria</taxon>
        <taxon>Pseudomonadati</taxon>
        <taxon>Bacteroidota</taxon>
        <taxon>Bacteroidia</taxon>
        <taxon>Bacteroidales</taxon>
        <taxon>Prevotellaceae</taxon>
        <taxon>Hallella</taxon>
    </lineage>
</organism>
<dbReference type="SUPFAM" id="SSF63829">
    <property type="entry name" value="Calcium-dependent phosphotriesterase"/>
    <property type="match status" value="1"/>
</dbReference>
<gene>
    <name evidence="7" type="ORF">FYJ73_03775</name>
</gene>
<dbReference type="SMART" id="SM00342">
    <property type="entry name" value="HTH_ARAC"/>
    <property type="match status" value="1"/>
</dbReference>
<evidence type="ECO:0000256" key="4">
    <source>
        <dbReference type="ARBA" id="ARBA00023163"/>
    </source>
</evidence>
<feature type="domain" description="HTH araC/xylS-type" evidence="6">
    <location>
        <begin position="1029"/>
        <end position="1127"/>
    </location>
</feature>
<dbReference type="GO" id="GO:0043565">
    <property type="term" value="F:sequence-specific DNA binding"/>
    <property type="evidence" value="ECO:0007669"/>
    <property type="project" value="InterPro"/>
</dbReference>
<dbReference type="Pfam" id="PF12833">
    <property type="entry name" value="HTH_18"/>
    <property type="match status" value="1"/>
</dbReference>
<evidence type="ECO:0000256" key="1">
    <source>
        <dbReference type="ARBA" id="ARBA00022553"/>
    </source>
</evidence>
<dbReference type="PRINTS" id="PR00032">
    <property type="entry name" value="HTHARAC"/>
</dbReference>
<evidence type="ECO:0000313" key="7">
    <source>
        <dbReference type="EMBL" id="MST83801.1"/>
    </source>
</evidence>
<dbReference type="InterPro" id="IPR011123">
    <property type="entry name" value="Y_Y_Y"/>
</dbReference>
<evidence type="ECO:0000313" key="8">
    <source>
        <dbReference type="Proteomes" id="UP000438914"/>
    </source>
</evidence>
<dbReference type="Gene3D" id="1.10.10.60">
    <property type="entry name" value="Homeodomain-like"/>
    <property type="match status" value="1"/>
</dbReference>
<keyword evidence="5" id="KW-0812">Transmembrane</keyword>